<feature type="domain" description="Ribosomal protein eL8/eL30/eS12/Gadd45" evidence="1">
    <location>
        <begin position="27"/>
        <end position="116"/>
    </location>
</feature>
<reference evidence="3" key="2">
    <citation type="submission" date="2015-08" db="UniProtKB">
        <authorList>
            <consortium name="WormBaseParasite"/>
        </authorList>
    </citation>
    <scope>IDENTIFICATION</scope>
</reference>
<dbReference type="Proteomes" id="UP000035680">
    <property type="component" value="Unassembled WGS sequence"/>
</dbReference>
<dbReference type="Pfam" id="PF01248">
    <property type="entry name" value="Ribosomal_L7Ae"/>
    <property type="match status" value="1"/>
</dbReference>
<dbReference type="InterPro" id="IPR029064">
    <property type="entry name" value="Ribosomal_eL30-like_sf"/>
</dbReference>
<evidence type="ECO:0000259" key="1">
    <source>
        <dbReference type="Pfam" id="PF01248"/>
    </source>
</evidence>
<dbReference type="STRING" id="75913.A0A0K0F2T6"/>
<dbReference type="AlphaFoldDB" id="A0A0K0F2T6"/>
<proteinExistence type="predicted"/>
<keyword evidence="2" id="KW-1185">Reference proteome</keyword>
<dbReference type="SUPFAM" id="SSF55315">
    <property type="entry name" value="L30e-like"/>
    <property type="match status" value="1"/>
</dbReference>
<name>A0A0K0F2T6_STRVS</name>
<dbReference type="Gene3D" id="3.30.1330.30">
    <property type="match status" value="1"/>
</dbReference>
<protein>
    <submittedName>
        <fullName evidence="3">Ribosomal_L7Ae domain-containing protein</fullName>
    </submittedName>
</protein>
<evidence type="ECO:0000313" key="3">
    <source>
        <dbReference type="WBParaSite" id="SVE_0311600.1"/>
    </source>
</evidence>
<accession>A0A0K0F2T6</accession>
<dbReference type="InterPro" id="IPR004038">
    <property type="entry name" value="Ribosomal_eL8/eL30/eS12/Gad45"/>
</dbReference>
<sequence length="145" mass="16798">MCDLDQVCYIFLKRLKFLDNRQYCKNPSKARAHPKFSIGIKEVHRKILYTNMKVIIIASDVNEEEVHEKVHLKIDLEEICKNRGILLIECLSKKILAKILKKSKTVSCVSVLSIDGAEEEYENLLTVSKIYIPILKQIHQNSLFP</sequence>
<organism evidence="2 3">
    <name type="scientific">Strongyloides venezuelensis</name>
    <name type="common">Threadworm</name>
    <dbReference type="NCBI Taxonomy" id="75913"/>
    <lineage>
        <taxon>Eukaryota</taxon>
        <taxon>Metazoa</taxon>
        <taxon>Ecdysozoa</taxon>
        <taxon>Nematoda</taxon>
        <taxon>Chromadorea</taxon>
        <taxon>Rhabditida</taxon>
        <taxon>Tylenchina</taxon>
        <taxon>Panagrolaimomorpha</taxon>
        <taxon>Strongyloidoidea</taxon>
        <taxon>Strongyloididae</taxon>
        <taxon>Strongyloides</taxon>
    </lineage>
</organism>
<evidence type="ECO:0000313" key="2">
    <source>
        <dbReference type="Proteomes" id="UP000035680"/>
    </source>
</evidence>
<reference evidence="2" key="1">
    <citation type="submission" date="2014-07" db="EMBL/GenBank/DDBJ databases">
        <authorList>
            <person name="Martin A.A"/>
            <person name="De Silva N."/>
        </authorList>
    </citation>
    <scope>NUCLEOTIDE SEQUENCE</scope>
</reference>
<dbReference type="WBParaSite" id="SVE_0311600.1">
    <property type="protein sequence ID" value="SVE_0311600.1"/>
    <property type="gene ID" value="SVE_0311600"/>
</dbReference>